<comment type="similarity">
    <text evidence="2">Belongs to the Ro 60 kDa family.</text>
</comment>
<organism evidence="7 8">
    <name type="scientific">Micromonospora sagamiensis</name>
    <dbReference type="NCBI Taxonomy" id="47875"/>
    <lineage>
        <taxon>Bacteria</taxon>
        <taxon>Bacillati</taxon>
        <taxon>Actinomycetota</taxon>
        <taxon>Actinomycetes</taxon>
        <taxon>Micromonosporales</taxon>
        <taxon>Micromonosporaceae</taxon>
        <taxon>Micromonospora</taxon>
    </lineage>
</organism>
<dbReference type="CDD" id="cd00198">
    <property type="entry name" value="vWFA"/>
    <property type="match status" value="1"/>
</dbReference>
<evidence type="ECO:0000313" key="8">
    <source>
        <dbReference type="Proteomes" id="UP000319728"/>
    </source>
</evidence>
<dbReference type="EMBL" id="VLLP01000001">
    <property type="protein sequence ID" value="TWJ28274.1"/>
    <property type="molecule type" value="Genomic_DNA"/>
</dbReference>
<gene>
    <name evidence="7" type="ORF">JD81_01778</name>
</gene>
<sequence>MSKFNAIRNVFRPASTSPVVSESVPTGTTGEGAPGYARDARSELFLLAVTNLVGEKTFYESSDARDSRYVDLVHRVAVEDPEWTGEFLRWLRGDANLRSAALVGALEAAKAMVSAGIPGSRRIVADVLQRADEPGEALAYWTSRHGRAVPKPVKRGVADSLLRLYTERSLLKYDTASKGFRFGDVVDLVHPSADTPWRGDLFAHALDRRHHRDKPIPDSLPVLHRNVALRAAAVADPTVLLDADRLREAGMTWEDALSLAGDRVDRAKLWEALVPSMGYMALLRNLRNFDQAGVSDEVAATVAARLADPAEVARSRQMPMRFLSAYRAAPSLRWSYPLDRALTHALANVPSLPGRTLVMVDTSGSMTDTFSKDGTVRRWDAAVVFGVALAQRCARADVVSFSSTARSWGDPERAHTKVFPLRRGESLLRSIERWQAGGWFLGGGTATAAALRKHVARHDRVVVLTDEQAGVDGDEVTRSVPATVPLYTWNLAGYRLGHAPSGGGNRHVFAGLTDAAFRMVPLIEGGRAGAWPWVRSR</sequence>
<dbReference type="GO" id="GO:0005737">
    <property type="term" value="C:cytoplasm"/>
    <property type="evidence" value="ECO:0007669"/>
    <property type="project" value="UniProtKB-SubCell"/>
</dbReference>
<dbReference type="InterPro" id="IPR040322">
    <property type="entry name" value="TROVE2"/>
</dbReference>
<keyword evidence="8" id="KW-1185">Reference proteome</keyword>
<evidence type="ECO:0000256" key="6">
    <source>
        <dbReference type="ARBA" id="ARBA00023274"/>
    </source>
</evidence>
<evidence type="ECO:0000256" key="1">
    <source>
        <dbReference type="ARBA" id="ARBA00004496"/>
    </source>
</evidence>
<comment type="subcellular location">
    <subcellularLocation>
        <location evidence="1">Cytoplasm</location>
    </subcellularLocation>
</comment>
<dbReference type="GO" id="GO:1990904">
    <property type="term" value="C:ribonucleoprotein complex"/>
    <property type="evidence" value="ECO:0007669"/>
    <property type="project" value="UniProtKB-KW"/>
</dbReference>
<dbReference type="OrthoDB" id="208855at2"/>
<proteinExistence type="inferred from homology"/>
<evidence type="ECO:0000256" key="5">
    <source>
        <dbReference type="ARBA" id="ARBA00022884"/>
    </source>
</evidence>
<dbReference type="InterPro" id="IPR036465">
    <property type="entry name" value="vWFA_dom_sf"/>
</dbReference>
<evidence type="ECO:0000256" key="3">
    <source>
        <dbReference type="ARBA" id="ARBA00022490"/>
    </source>
</evidence>
<dbReference type="PANTHER" id="PTHR14202:SF0">
    <property type="entry name" value="RNA-BINDING PROTEIN RO60"/>
    <property type="match status" value="1"/>
</dbReference>
<reference evidence="7 8" key="1">
    <citation type="submission" date="2019-07" db="EMBL/GenBank/DDBJ databases">
        <title>R&amp;d 2014.</title>
        <authorList>
            <person name="Klenk H.-P."/>
        </authorList>
    </citation>
    <scope>NUCLEOTIDE SEQUENCE [LARGE SCALE GENOMIC DNA]</scope>
    <source>
        <strain evidence="7 8">DSM 43912</strain>
    </source>
</reference>
<protein>
    <submittedName>
        <fullName evidence="7">TROVE domain-containing protein</fullName>
    </submittedName>
</protein>
<dbReference type="GO" id="GO:0003723">
    <property type="term" value="F:RNA binding"/>
    <property type="evidence" value="ECO:0007669"/>
    <property type="project" value="UniProtKB-KW"/>
</dbReference>
<keyword evidence="3" id="KW-0963">Cytoplasm</keyword>
<comment type="caution">
    <text evidence="7">The sequence shown here is derived from an EMBL/GenBank/DDBJ whole genome shotgun (WGS) entry which is preliminary data.</text>
</comment>
<keyword evidence="6" id="KW-0687">Ribonucleoprotein</keyword>
<evidence type="ECO:0000313" key="7">
    <source>
        <dbReference type="EMBL" id="TWJ28274.1"/>
    </source>
</evidence>
<accession>A0A562WFE1</accession>
<dbReference type="RefSeq" id="WP_145816466.1">
    <property type="nucleotide sequence ID" value="NZ_AP023438.1"/>
</dbReference>
<dbReference type="SUPFAM" id="SSF53300">
    <property type="entry name" value="vWA-like"/>
    <property type="match status" value="1"/>
</dbReference>
<evidence type="ECO:0000256" key="4">
    <source>
        <dbReference type="ARBA" id="ARBA00022723"/>
    </source>
</evidence>
<dbReference type="InterPro" id="IPR008858">
    <property type="entry name" value="TROVE_dom"/>
</dbReference>
<dbReference type="Gene3D" id="3.40.50.410">
    <property type="entry name" value="von Willebrand factor, type A domain"/>
    <property type="match status" value="1"/>
</dbReference>
<dbReference type="Pfam" id="PF05731">
    <property type="entry name" value="TROVE"/>
    <property type="match status" value="1"/>
</dbReference>
<dbReference type="PANTHER" id="PTHR14202">
    <property type="entry name" value="60 KDA RIBONUCLEOPROTEIN SSA/RO"/>
    <property type="match status" value="1"/>
</dbReference>
<dbReference type="InterPro" id="IPR037214">
    <property type="entry name" value="TROVE_dom_sf"/>
</dbReference>
<dbReference type="GO" id="GO:0046872">
    <property type="term" value="F:metal ion binding"/>
    <property type="evidence" value="ECO:0007669"/>
    <property type="project" value="UniProtKB-KW"/>
</dbReference>
<dbReference type="AlphaFoldDB" id="A0A562WFE1"/>
<name>A0A562WFE1_9ACTN</name>
<dbReference type="PROSITE" id="PS50988">
    <property type="entry name" value="TROVE"/>
    <property type="match status" value="1"/>
</dbReference>
<dbReference type="Proteomes" id="UP000319728">
    <property type="component" value="Unassembled WGS sequence"/>
</dbReference>
<dbReference type="SUPFAM" id="SSF140864">
    <property type="entry name" value="TROVE domain-like"/>
    <property type="match status" value="1"/>
</dbReference>
<evidence type="ECO:0000256" key="2">
    <source>
        <dbReference type="ARBA" id="ARBA00007814"/>
    </source>
</evidence>
<keyword evidence="5" id="KW-0694">RNA-binding</keyword>
<keyword evidence="4" id="KW-0479">Metal-binding</keyword>